<sequence>MIFLTPREKEIINLLKKNPGISQQEIADELKITRSGVSTHINNLMTSGYILGRGYILREDSYVAVLGGCNMDITGYSFDNLRGRDSNPGKIEYSSGGVGRNICENLARLDVNTTFLSVLGKDDAGKNILAELNRINVDTSKILFAEGITPHYLAILDEDKDMFVAIADMDLLKNIDEDYVDRNKKIIENAEFTIMDTNLEEKTLDYVLKNLKGKFLIDGVSTKKVMKIRNLLDKIHFLKVNIYEAMALSGLETENIDRLGEDLIAKGLESLVITAGGKGAFYFEKDFKMMRKPEPVDVVNASGAGDAFMAGYAYGLYNDFDIDKRMKAAEAAARIALKSADSCSKDMNENNLKGEIL</sequence>
<evidence type="ECO:0000259" key="3">
    <source>
        <dbReference type="Pfam" id="PF00294"/>
    </source>
</evidence>
<evidence type="ECO:0000313" key="4">
    <source>
        <dbReference type="EMBL" id="MEQ2400322.1"/>
    </source>
</evidence>
<dbReference type="InterPro" id="IPR036390">
    <property type="entry name" value="WH_DNA-bd_sf"/>
</dbReference>
<organism evidence="4 5">
    <name type="scientific">Peptoniphilus hominis</name>
    <name type="common">ex Hitch et al. 2025</name>
    <dbReference type="NCBI Taxonomy" id="3133174"/>
    <lineage>
        <taxon>Bacteria</taxon>
        <taxon>Bacillati</taxon>
        <taxon>Bacillota</taxon>
        <taxon>Tissierellia</taxon>
        <taxon>Tissierellales</taxon>
        <taxon>Peptoniphilaceae</taxon>
        <taxon>Peptoniphilus</taxon>
    </lineage>
</organism>
<feature type="domain" description="Carbohydrate kinase PfkB" evidence="3">
    <location>
        <begin position="62"/>
        <end position="343"/>
    </location>
</feature>
<proteinExistence type="predicted"/>
<keyword evidence="1" id="KW-0808">Transferase</keyword>
<evidence type="ECO:0000256" key="1">
    <source>
        <dbReference type="ARBA" id="ARBA00022679"/>
    </source>
</evidence>
<dbReference type="Proteomes" id="UP001447979">
    <property type="component" value="Unassembled WGS sequence"/>
</dbReference>
<dbReference type="EMBL" id="JBBMFO010000002">
    <property type="protein sequence ID" value="MEQ2400322.1"/>
    <property type="molecule type" value="Genomic_DNA"/>
</dbReference>
<reference evidence="4 5" key="1">
    <citation type="submission" date="2024-03" db="EMBL/GenBank/DDBJ databases">
        <title>Human intestinal bacterial collection.</title>
        <authorList>
            <person name="Pauvert C."/>
            <person name="Hitch T.C.A."/>
            <person name="Clavel T."/>
        </authorList>
    </citation>
    <scope>NUCLEOTIDE SEQUENCE [LARGE SCALE GENOMIC DNA]</scope>
    <source>
        <strain evidence="4 5">CLA-SR-H025</strain>
    </source>
</reference>
<dbReference type="InterPro" id="IPR036388">
    <property type="entry name" value="WH-like_DNA-bd_sf"/>
</dbReference>
<dbReference type="SUPFAM" id="SSF53613">
    <property type="entry name" value="Ribokinase-like"/>
    <property type="match status" value="1"/>
</dbReference>
<dbReference type="InterPro" id="IPR029056">
    <property type="entry name" value="Ribokinase-like"/>
</dbReference>
<dbReference type="Pfam" id="PF13412">
    <property type="entry name" value="HTH_24"/>
    <property type="match status" value="1"/>
</dbReference>
<dbReference type="SUPFAM" id="SSF46785">
    <property type="entry name" value="Winged helix' DNA-binding domain"/>
    <property type="match status" value="1"/>
</dbReference>
<dbReference type="PANTHER" id="PTHR10584">
    <property type="entry name" value="SUGAR KINASE"/>
    <property type="match status" value="1"/>
</dbReference>
<dbReference type="InterPro" id="IPR011611">
    <property type="entry name" value="PfkB_dom"/>
</dbReference>
<evidence type="ECO:0000313" key="5">
    <source>
        <dbReference type="Proteomes" id="UP001447979"/>
    </source>
</evidence>
<evidence type="ECO:0000256" key="2">
    <source>
        <dbReference type="ARBA" id="ARBA00022777"/>
    </source>
</evidence>
<accession>A0ABV1CBW9</accession>
<dbReference type="Gene3D" id="1.10.10.10">
    <property type="entry name" value="Winged helix-like DNA-binding domain superfamily/Winged helix DNA-binding domain"/>
    <property type="match status" value="1"/>
</dbReference>
<name>A0ABV1CBW9_9FIRM</name>
<keyword evidence="2 4" id="KW-0418">Kinase</keyword>
<gene>
    <name evidence="4" type="ORF">WMO19_01740</name>
</gene>
<dbReference type="Gene3D" id="3.40.1190.20">
    <property type="match status" value="1"/>
</dbReference>
<dbReference type="RefSeq" id="WP_349169955.1">
    <property type="nucleotide sequence ID" value="NZ_JBBMFO010000002.1"/>
</dbReference>
<keyword evidence="5" id="KW-1185">Reference proteome</keyword>
<dbReference type="CDD" id="cd01941">
    <property type="entry name" value="YeiC_kinase_like"/>
    <property type="match status" value="1"/>
</dbReference>
<dbReference type="PANTHER" id="PTHR10584:SF166">
    <property type="entry name" value="RIBOKINASE"/>
    <property type="match status" value="1"/>
</dbReference>
<protein>
    <submittedName>
        <fullName evidence="4">Carbohydrate kinase</fullName>
    </submittedName>
</protein>
<dbReference type="GO" id="GO:0016301">
    <property type="term" value="F:kinase activity"/>
    <property type="evidence" value="ECO:0007669"/>
    <property type="project" value="UniProtKB-KW"/>
</dbReference>
<comment type="caution">
    <text evidence="4">The sequence shown here is derived from an EMBL/GenBank/DDBJ whole genome shotgun (WGS) entry which is preliminary data.</text>
</comment>
<dbReference type="Pfam" id="PF00294">
    <property type="entry name" value="PfkB"/>
    <property type="match status" value="1"/>
</dbReference>